<dbReference type="EMBL" id="JAUSZT010000003">
    <property type="protein sequence ID" value="MDQ0998777.1"/>
    <property type="molecule type" value="Genomic_DNA"/>
</dbReference>
<accession>A0ABU0SDB8</accession>
<name>A0ABU0SDB8_9HYPH</name>
<comment type="caution">
    <text evidence="1">The sequence shown here is derived from an EMBL/GenBank/DDBJ whole genome shotgun (WGS) entry which is preliminary data.</text>
</comment>
<evidence type="ECO:0000313" key="1">
    <source>
        <dbReference type="EMBL" id="MDQ0998777.1"/>
    </source>
</evidence>
<sequence>MKAIVDFLKKNNPNYSTSDGELMQQALDIAAAKLGICEENKHERSSLIRFVRAAFIIGNRDVDAIASFTVNAILIRRKNSHR</sequence>
<reference evidence="1 2" key="1">
    <citation type="submission" date="2023-07" db="EMBL/GenBank/DDBJ databases">
        <title>Comparative genomics of wheat-associated soil bacteria to identify genetic determinants of phenazine resistance.</title>
        <authorList>
            <person name="Mouncey N."/>
        </authorList>
    </citation>
    <scope>NUCLEOTIDE SEQUENCE [LARGE SCALE GENOMIC DNA]</scope>
    <source>
        <strain evidence="1 2">W4I11</strain>
    </source>
</reference>
<gene>
    <name evidence="1" type="ORF">QFZ34_003959</name>
</gene>
<dbReference type="RefSeq" id="WP_115051710.1">
    <property type="nucleotide sequence ID" value="NZ_JBEPMG010000003.1"/>
</dbReference>
<keyword evidence="2" id="KW-1185">Reference proteome</keyword>
<protein>
    <submittedName>
        <fullName evidence="1">Uncharacterized protein</fullName>
    </submittedName>
</protein>
<dbReference type="Proteomes" id="UP001237780">
    <property type="component" value="Unassembled WGS sequence"/>
</dbReference>
<proteinExistence type="predicted"/>
<evidence type="ECO:0000313" key="2">
    <source>
        <dbReference type="Proteomes" id="UP001237780"/>
    </source>
</evidence>
<organism evidence="1 2">
    <name type="scientific">Phyllobacterium ifriqiyense</name>
    <dbReference type="NCBI Taxonomy" id="314238"/>
    <lineage>
        <taxon>Bacteria</taxon>
        <taxon>Pseudomonadati</taxon>
        <taxon>Pseudomonadota</taxon>
        <taxon>Alphaproteobacteria</taxon>
        <taxon>Hyphomicrobiales</taxon>
        <taxon>Phyllobacteriaceae</taxon>
        <taxon>Phyllobacterium</taxon>
    </lineage>
</organism>